<sequence>MINITFLVNIMDRLNEVIGFLYNFQLFEKATPEIRQAVVDRGDINHTSAIIRERLLRRPINDEDRSKLLSLYLNTLTTVGNIISSNLYGPKNINSYIFNLSQLIQNAPDYGYSQDQIETLERDHDLEVTTKKLLTDLDRDYNAQIQVLLNIEKTNSELSF</sequence>
<organism evidence="1 2">
    <name type="scientific">Leptospira stimsonii</name>
    <dbReference type="NCBI Taxonomy" id="2202203"/>
    <lineage>
        <taxon>Bacteria</taxon>
        <taxon>Pseudomonadati</taxon>
        <taxon>Spirochaetota</taxon>
        <taxon>Spirochaetia</taxon>
        <taxon>Leptospirales</taxon>
        <taxon>Leptospiraceae</taxon>
        <taxon>Leptospira</taxon>
    </lineage>
</organism>
<evidence type="ECO:0000313" key="1">
    <source>
        <dbReference type="EMBL" id="RHX89042.1"/>
    </source>
</evidence>
<name>A0A396Z0S5_9LEPT</name>
<accession>A0A396Z0S5</accession>
<dbReference type="RefSeq" id="WP_118969209.1">
    <property type="nucleotide sequence ID" value="NZ_QHCT01000004.1"/>
</dbReference>
<dbReference type="EMBL" id="QHCT01000004">
    <property type="protein sequence ID" value="RHX89042.1"/>
    <property type="molecule type" value="Genomic_DNA"/>
</dbReference>
<gene>
    <name evidence="1" type="ORF">DLM75_14340</name>
</gene>
<dbReference type="Proteomes" id="UP000265798">
    <property type="component" value="Unassembled WGS sequence"/>
</dbReference>
<protein>
    <submittedName>
        <fullName evidence="1">Uncharacterized protein</fullName>
    </submittedName>
</protein>
<proteinExistence type="predicted"/>
<reference evidence="2" key="1">
    <citation type="submission" date="2018-05" db="EMBL/GenBank/DDBJ databases">
        <title>Leptospira yasudae sp. nov. and Leptospira stimsonii sp. nov., two pathogenic species of the genus Leptospira isolated from environmental sources.</title>
        <authorList>
            <person name="Casanovas-Massana A."/>
            <person name="Hamond C."/>
            <person name="Santos L.A."/>
            <person name="Hacker K.P."/>
            <person name="Balassiano I."/>
            <person name="Medeiros M.A."/>
            <person name="Reis M.G."/>
            <person name="Ko A.I."/>
            <person name="Wunder E.A."/>
        </authorList>
    </citation>
    <scope>NUCLEOTIDE SEQUENCE [LARGE SCALE GENOMIC DNA]</scope>
    <source>
        <strain evidence="2">Yale</strain>
    </source>
</reference>
<dbReference type="AlphaFoldDB" id="A0A396Z0S5"/>
<comment type="caution">
    <text evidence="1">The sequence shown here is derived from an EMBL/GenBank/DDBJ whole genome shotgun (WGS) entry which is preliminary data.</text>
</comment>
<evidence type="ECO:0000313" key="2">
    <source>
        <dbReference type="Proteomes" id="UP000265798"/>
    </source>
</evidence>